<dbReference type="OrthoDB" id="10480707at2759"/>
<name>A0A0V1HX41_9BILA</name>
<comment type="caution">
    <text evidence="1">The sequence shown here is derived from an EMBL/GenBank/DDBJ whole genome shotgun (WGS) entry which is preliminary data.</text>
</comment>
<keyword evidence="2" id="KW-1185">Reference proteome</keyword>
<evidence type="ECO:0000313" key="1">
    <source>
        <dbReference type="EMBL" id="KRZ15165.1"/>
    </source>
</evidence>
<gene>
    <name evidence="1" type="ORF">T11_9007</name>
</gene>
<evidence type="ECO:0000313" key="2">
    <source>
        <dbReference type="Proteomes" id="UP000055024"/>
    </source>
</evidence>
<dbReference type="EMBL" id="JYDP01000019">
    <property type="protein sequence ID" value="KRZ15165.1"/>
    <property type="molecule type" value="Genomic_DNA"/>
</dbReference>
<organism evidence="1 2">
    <name type="scientific">Trichinella zimbabwensis</name>
    <dbReference type="NCBI Taxonomy" id="268475"/>
    <lineage>
        <taxon>Eukaryota</taxon>
        <taxon>Metazoa</taxon>
        <taxon>Ecdysozoa</taxon>
        <taxon>Nematoda</taxon>
        <taxon>Enoplea</taxon>
        <taxon>Dorylaimia</taxon>
        <taxon>Trichinellida</taxon>
        <taxon>Trichinellidae</taxon>
        <taxon>Trichinella</taxon>
    </lineage>
</organism>
<accession>A0A0V1HX41</accession>
<dbReference type="AlphaFoldDB" id="A0A0V1HX41"/>
<dbReference type="Proteomes" id="UP000055024">
    <property type="component" value="Unassembled WGS sequence"/>
</dbReference>
<protein>
    <submittedName>
        <fullName evidence="1">Uncharacterized protein</fullName>
    </submittedName>
</protein>
<sequence length="68" mass="8016">MNSIRIERKRYDTQILYTSEIVKRQLSSCRSKWTENEGKLGCPKQRNIAPEFTISTKTSLKPHKCSHY</sequence>
<reference evidence="1 2" key="1">
    <citation type="submission" date="2015-01" db="EMBL/GenBank/DDBJ databases">
        <title>Evolution of Trichinella species and genotypes.</title>
        <authorList>
            <person name="Korhonen P.K."/>
            <person name="Edoardo P."/>
            <person name="Giuseppe L.R."/>
            <person name="Gasser R.B."/>
        </authorList>
    </citation>
    <scope>NUCLEOTIDE SEQUENCE [LARGE SCALE GENOMIC DNA]</scope>
    <source>
        <strain evidence="1">ISS1029</strain>
    </source>
</reference>
<proteinExistence type="predicted"/>